<protein>
    <submittedName>
        <fullName evidence="1">Uncharacterized protein</fullName>
    </submittedName>
</protein>
<evidence type="ECO:0000313" key="1">
    <source>
        <dbReference type="EMBL" id="RLW07602.1"/>
    </source>
</evidence>
<accession>A0A3L8SSS8</accession>
<reference evidence="1 2" key="1">
    <citation type="journal article" date="2018" name="Proc. R. Soc. B">
        <title>A non-coding region near Follistatin controls head colour polymorphism in the Gouldian finch.</title>
        <authorList>
            <person name="Toomey M.B."/>
            <person name="Marques C.I."/>
            <person name="Andrade P."/>
            <person name="Araujo P.M."/>
            <person name="Sabatino S."/>
            <person name="Gazda M.A."/>
            <person name="Afonso S."/>
            <person name="Lopes R.J."/>
            <person name="Corbo J.C."/>
            <person name="Carneiro M."/>
        </authorList>
    </citation>
    <scope>NUCLEOTIDE SEQUENCE [LARGE SCALE GENOMIC DNA]</scope>
    <source>
        <strain evidence="1">Red01</strain>
        <tissue evidence="1">Muscle</tissue>
    </source>
</reference>
<proteinExistence type="predicted"/>
<comment type="caution">
    <text evidence="1">The sequence shown here is derived from an EMBL/GenBank/DDBJ whole genome shotgun (WGS) entry which is preliminary data.</text>
</comment>
<sequence>GGSHINRGAGRLWGRSGAASRGLAAHPAWPPCRTMALTGALLLPLACLLLGGAAPKPVCEPGACPPCPEGDAEGTATPEGAAEGTATPGAAGCCPPCPPPCACPPYLESDCEMQGFAAGR</sequence>
<gene>
    <name evidence="1" type="ORF">DV515_00003537</name>
</gene>
<dbReference type="Proteomes" id="UP000276834">
    <property type="component" value="Unassembled WGS sequence"/>
</dbReference>
<feature type="non-terminal residue" evidence="1">
    <location>
        <position position="1"/>
    </location>
</feature>
<dbReference type="AlphaFoldDB" id="A0A3L8SSS8"/>
<keyword evidence="2" id="KW-1185">Reference proteome</keyword>
<organism evidence="1 2">
    <name type="scientific">Chloebia gouldiae</name>
    <name type="common">Gouldian finch</name>
    <name type="synonym">Erythrura gouldiae</name>
    <dbReference type="NCBI Taxonomy" id="44316"/>
    <lineage>
        <taxon>Eukaryota</taxon>
        <taxon>Metazoa</taxon>
        <taxon>Chordata</taxon>
        <taxon>Craniata</taxon>
        <taxon>Vertebrata</taxon>
        <taxon>Euteleostomi</taxon>
        <taxon>Archelosauria</taxon>
        <taxon>Archosauria</taxon>
        <taxon>Dinosauria</taxon>
        <taxon>Saurischia</taxon>
        <taxon>Theropoda</taxon>
        <taxon>Coelurosauria</taxon>
        <taxon>Aves</taxon>
        <taxon>Neognathae</taxon>
        <taxon>Neoaves</taxon>
        <taxon>Telluraves</taxon>
        <taxon>Australaves</taxon>
        <taxon>Passeriformes</taxon>
        <taxon>Passeroidea</taxon>
        <taxon>Passeridae</taxon>
        <taxon>Chloebia</taxon>
    </lineage>
</organism>
<dbReference type="EMBL" id="QUSF01000007">
    <property type="protein sequence ID" value="RLW07602.1"/>
    <property type="molecule type" value="Genomic_DNA"/>
</dbReference>
<name>A0A3L8SSS8_CHLGU</name>
<evidence type="ECO:0000313" key="2">
    <source>
        <dbReference type="Proteomes" id="UP000276834"/>
    </source>
</evidence>
<feature type="non-terminal residue" evidence="1">
    <location>
        <position position="120"/>
    </location>
</feature>